<gene>
    <name evidence="1" type="ORF">UFOVP204_35</name>
</gene>
<protein>
    <submittedName>
        <fullName evidence="1">Uncharacterized protein</fullName>
    </submittedName>
</protein>
<accession>A0A6J7WS59</accession>
<proteinExistence type="predicted"/>
<evidence type="ECO:0000313" key="1">
    <source>
        <dbReference type="EMBL" id="CAB5218153.1"/>
    </source>
</evidence>
<sequence>MTYAIKQGIQVSVDNVNWYNLTDHNRQPININYTLIEQTDRMANGTLRKYVVARKFVITADWKDLPTLDSNLVDYSAGSHGAAWIKAFYEKNYGSPVYVRIISAQDTGYTSAEPKIPDATTYVDSRSNDGSSQTYTAFMTTFTYDILKRRSGYDYVDLKIEFTEI</sequence>
<dbReference type="EMBL" id="LR798257">
    <property type="protein sequence ID" value="CAB5218153.1"/>
    <property type="molecule type" value="Genomic_DNA"/>
</dbReference>
<organism evidence="1">
    <name type="scientific">uncultured Caudovirales phage</name>
    <dbReference type="NCBI Taxonomy" id="2100421"/>
    <lineage>
        <taxon>Viruses</taxon>
        <taxon>Duplodnaviria</taxon>
        <taxon>Heunggongvirae</taxon>
        <taxon>Uroviricota</taxon>
        <taxon>Caudoviricetes</taxon>
        <taxon>Peduoviridae</taxon>
        <taxon>Maltschvirus</taxon>
        <taxon>Maltschvirus maltsch</taxon>
    </lineage>
</organism>
<name>A0A6J7WS59_9CAUD</name>
<reference evidence="1" key="1">
    <citation type="submission" date="2020-05" db="EMBL/GenBank/DDBJ databases">
        <authorList>
            <person name="Chiriac C."/>
            <person name="Salcher M."/>
            <person name="Ghai R."/>
            <person name="Kavagutti S V."/>
        </authorList>
    </citation>
    <scope>NUCLEOTIDE SEQUENCE</scope>
</reference>